<evidence type="ECO:0000256" key="17">
    <source>
        <dbReference type="ARBA" id="ARBA00093334"/>
    </source>
</evidence>
<evidence type="ECO:0000256" key="1">
    <source>
        <dbReference type="ARBA" id="ARBA00008095"/>
    </source>
</evidence>
<reference evidence="20" key="1">
    <citation type="submission" date="2019-03" db="UniProtKB">
        <authorList>
            <consortium name="Ensembl"/>
        </authorList>
    </citation>
    <scope>IDENTIFICATION</scope>
</reference>
<evidence type="ECO:0000256" key="15">
    <source>
        <dbReference type="ARBA" id="ARBA00061894"/>
    </source>
</evidence>
<organism evidence="20">
    <name type="scientific">Ursus maritimus</name>
    <name type="common">Polar bear</name>
    <name type="synonym">Thalarctos maritimus</name>
    <dbReference type="NCBI Taxonomy" id="29073"/>
    <lineage>
        <taxon>Eukaryota</taxon>
        <taxon>Metazoa</taxon>
        <taxon>Chordata</taxon>
        <taxon>Craniata</taxon>
        <taxon>Vertebrata</taxon>
        <taxon>Euteleostomi</taxon>
        <taxon>Mammalia</taxon>
        <taxon>Eutheria</taxon>
        <taxon>Laurasiatheria</taxon>
        <taxon>Carnivora</taxon>
        <taxon>Caniformia</taxon>
        <taxon>Ursidae</taxon>
        <taxon>Ursus</taxon>
    </lineage>
</organism>
<keyword evidence="8" id="KW-0472">Membrane</keyword>
<sequence length="400" mass="44173">MATVEQKALGIGFKCLSLATFVLICAGQGGRREEGGPACYGGFDLYFILDKSGSVLHHWNEIYYFVEQLAHKFISPQLRMSFIVFSTRGTTLMKLTEDREQIRQGLEELQKVLPGGDTYMHEGFERASEQIYYENSQGYRTASVIIALTDGELHEDLFFYSEREANRSRDLGAIVYCVGVKDFNETQLARIADSKDHVFPVNDGFQALQGIIHSILKKSCIEILAAEPSTICAGESFQVVVRGNGFRHARNVDRVLCSFKINESVTLNEKPFTVEDTYLLCPAPILKEVGMKAALQVSMNDGLSFISSSVIITTTRCVSHRLPFPEGSIIILNSLEVSGSAFCSQSFDPSPAAPACLVEGLIGSKCLINISCYHSRNLLKIIGLTGNPFQRVGSCFRGLL</sequence>
<keyword evidence="11" id="KW-0325">Glycoprotein</keyword>
<evidence type="ECO:0000256" key="13">
    <source>
        <dbReference type="ARBA" id="ARBA00060389"/>
    </source>
</evidence>
<evidence type="ECO:0000256" key="18">
    <source>
        <dbReference type="SAM" id="SignalP"/>
    </source>
</evidence>
<evidence type="ECO:0000256" key="14">
    <source>
        <dbReference type="ARBA" id="ARBA00060395"/>
    </source>
</evidence>
<gene>
    <name evidence="20" type="primary">ANTXR1</name>
</gene>
<comment type="similarity">
    <text evidence="1">Belongs to the ATR family.</text>
</comment>
<dbReference type="AlphaFoldDB" id="A0A452V6U2"/>
<keyword evidence="2" id="KW-1003">Cell membrane</keyword>
<keyword evidence="4" id="KW-0812">Transmembrane</keyword>
<dbReference type="GeneTree" id="ENSGT00940000156522"/>
<keyword evidence="3" id="KW-0597">Phosphoprotein</keyword>
<evidence type="ECO:0000256" key="8">
    <source>
        <dbReference type="ARBA" id="ARBA00023136"/>
    </source>
</evidence>
<keyword evidence="5" id="KW-0479">Metal-binding</keyword>
<keyword evidence="12" id="KW-0966">Cell projection</keyword>
<dbReference type="GO" id="GO:0004888">
    <property type="term" value="F:transmembrane signaling receptor activity"/>
    <property type="evidence" value="ECO:0007669"/>
    <property type="project" value="TreeGrafter"/>
</dbReference>
<keyword evidence="9" id="KW-1015">Disulfide bond</keyword>
<dbReference type="PANTHER" id="PTHR16059">
    <property type="entry name" value="ANTHRAX TOXIN RECEPTOR"/>
    <property type="match status" value="1"/>
</dbReference>
<keyword evidence="6 18" id="KW-0732">Signal</keyword>
<dbReference type="GO" id="GO:0031527">
    <property type="term" value="C:filopodium membrane"/>
    <property type="evidence" value="ECO:0007669"/>
    <property type="project" value="UniProtKB-SubCell"/>
</dbReference>
<dbReference type="InterPro" id="IPR002035">
    <property type="entry name" value="VWF_A"/>
</dbReference>
<dbReference type="CDD" id="cd01474">
    <property type="entry name" value="vWA_ATR"/>
    <property type="match status" value="1"/>
</dbReference>
<proteinExistence type="inferred from homology"/>
<accession>A0A452V6U2</accession>
<dbReference type="GO" id="GO:0046872">
    <property type="term" value="F:metal ion binding"/>
    <property type="evidence" value="ECO:0007669"/>
    <property type="project" value="UniProtKB-KW"/>
</dbReference>
<evidence type="ECO:0000256" key="6">
    <source>
        <dbReference type="ARBA" id="ARBA00022729"/>
    </source>
</evidence>
<evidence type="ECO:0000256" key="9">
    <source>
        <dbReference type="ARBA" id="ARBA00023157"/>
    </source>
</evidence>
<name>A0A452V6U2_URSMA</name>
<feature type="domain" description="VWFA" evidence="19">
    <location>
        <begin position="44"/>
        <end position="215"/>
    </location>
</feature>
<keyword evidence="10" id="KW-0675">Receptor</keyword>
<dbReference type="Pfam" id="PF05587">
    <property type="entry name" value="Anth_Ig"/>
    <property type="match status" value="1"/>
</dbReference>
<dbReference type="InterPro" id="IPR036465">
    <property type="entry name" value="vWFA_dom_sf"/>
</dbReference>
<evidence type="ECO:0000256" key="2">
    <source>
        <dbReference type="ARBA" id="ARBA00022475"/>
    </source>
</evidence>
<evidence type="ECO:0000256" key="4">
    <source>
        <dbReference type="ARBA" id="ARBA00022692"/>
    </source>
</evidence>
<evidence type="ECO:0000256" key="7">
    <source>
        <dbReference type="ARBA" id="ARBA00022989"/>
    </source>
</evidence>
<dbReference type="Pfam" id="PF00092">
    <property type="entry name" value="VWA"/>
    <property type="match status" value="1"/>
</dbReference>
<protein>
    <recommendedName>
        <fullName evidence="16">Anthrax toxin receptor 1</fullName>
    </recommendedName>
</protein>
<evidence type="ECO:0000256" key="5">
    <source>
        <dbReference type="ARBA" id="ARBA00022723"/>
    </source>
</evidence>
<dbReference type="PANTHER" id="PTHR16059:SF11">
    <property type="entry name" value="ANTHRAX TOXIN RECEPTOR 1"/>
    <property type="match status" value="1"/>
</dbReference>
<dbReference type="Ensembl" id="ENSUMAT00000034592.1">
    <property type="protein sequence ID" value="ENSUMAP00000029266.1"/>
    <property type="gene ID" value="ENSUMAG00000021191.1"/>
</dbReference>
<dbReference type="SUPFAM" id="SSF53300">
    <property type="entry name" value="vWA-like"/>
    <property type="match status" value="1"/>
</dbReference>
<evidence type="ECO:0000313" key="20">
    <source>
        <dbReference type="Ensembl" id="ENSUMAP00000029266"/>
    </source>
</evidence>
<dbReference type="SMART" id="SM00327">
    <property type="entry name" value="VWA"/>
    <property type="match status" value="1"/>
</dbReference>
<dbReference type="FunFam" id="3.40.50.410:FF:000017">
    <property type="entry name" value="Anthrax toxin receptor 1"/>
    <property type="match status" value="1"/>
</dbReference>
<comment type="function">
    <text evidence="17">Plays a role in cell attachment and migration. Interacts with extracellular matrix proteins and with the actin cytoskeleton and thereby plays an important role in normal extracellular matrix (ECM) homeostasis. Mediates adhesion of cells to type 1 collagen and gelatin, reorganization of the actin cytoskeleton and promotes cell spreading. Plays a role in the angiogenic response of cultured umbilical vein endothelial cells. May also act as a receptor for PLAU. Upon ligand binding, stimulates the phosphorylation of EGFR and ERK1/2.</text>
</comment>
<evidence type="ECO:0000259" key="19">
    <source>
        <dbReference type="PROSITE" id="PS50234"/>
    </source>
</evidence>
<keyword evidence="7" id="KW-1133">Transmembrane helix</keyword>
<dbReference type="GO" id="GO:0031258">
    <property type="term" value="C:lamellipodium membrane"/>
    <property type="evidence" value="ECO:0007669"/>
    <property type="project" value="UniProtKB-SubCell"/>
</dbReference>
<dbReference type="GO" id="GO:0009986">
    <property type="term" value="C:cell surface"/>
    <property type="evidence" value="ECO:0007669"/>
    <property type="project" value="TreeGrafter"/>
</dbReference>
<evidence type="ECO:0000256" key="10">
    <source>
        <dbReference type="ARBA" id="ARBA00023170"/>
    </source>
</evidence>
<feature type="chain" id="PRO_5019156464" description="Anthrax toxin receptor 1" evidence="18">
    <location>
        <begin position="28"/>
        <end position="400"/>
    </location>
</feature>
<evidence type="ECO:0000256" key="3">
    <source>
        <dbReference type="ARBA" id="ARBA00022553"/>
    </source>
</evidence>
<evidence type="ECO:0000256" key="11">
    <source>
        <dbReference type="ARBA" id="ARBA00023180"/>
    </source>
</evidence>
<comment type="subcellular location">
    <subcellularLocation>
        <location evidence="14">Cell projection</location>
        <location evidence="14">Filopodium membrane</location>
        <topology evidence="14">Single-pass type I membrane protein</topology>
    </subcellularLocation>
    <subcellularLocation>
        <location evidence="13">Cell projection</location>
        <location evidence="13">Lamellipodium membrane</location>
        <topology evidence="13">Single-pass type I membrane protein</topology>
    </subcellularLocation>
</comment>
<dbReference type="PROSITE" id="PS50234">
    <property type="entry name" value="VWFA"/>
    <property type="match status" value="1"/>
</dbReference>
<dbReference type="InterPro" id="IPR008400">
    <property type="entry name" value="Anthrax_toxin_rcpt_extracel"/>
</dbReference>
<comment type="subunit">
    <text evidence="15">Interacts with gelatin and type 1 collagen. Interacts with the actin cytoskeleton.</text>
</comment>
<dbReference type="Gene3D" id="3.40.50.410">
    <property type="entry name" value="von Willebrand factor, type A domain"/>
    <property type="match status" value="1"/>
</dbReference>
<evidence type="ECO:0000256" key="16">
    <source>
        <dbReference type="ARBA" id="ARBA00068139"/>
    </source>
</evidence>
<feature type="signal peptide" evidence="18">
    <location>
        <begin position="1"/>
        <end position="27"/>
    </location>
</feature>
<evidence type="ECO:0000256" key="12">
    <source>
        <dbReference type="ARBA" id="ARBA00023273"/>
    </source>
</evidence>